<dbReference type="InterPro" id="IPR036259">
    <property type="entry name" value="MFS_trans_sf"/>
</dbReference>
<evidence type="ECO:0000313" key="10">
    <source>
        <dbReference type="Proteomes" id="UP001519272"/>
    </source>
</evidence>
<sequence length="389" mass="42023">MNLKIYVLTIATFTVGLVELIIGGLLPTIAKDLDVSLSMTGQLITIYALMYAIAGPTLLALTGKIERKKLYISSMLIFTLGCFLAAWSPSYAVLFISRIITATSGSLIVTLSLTIAVKLVPKEFQARVIGVISMGVSSAIVLGVPLGVMAGDYISWRMLFFIIAILTLVAMMTVQFFLEPIHMTEQTVPLKTQLKSLRNPKIASAHIVTALTLAGHYTVYAYLTPFMETLLHLDSFQVSISYFLFGIAAVSGGLIGGILSDKLGSTKSILIIVGTFIAVMFVLPWSTIHLYVFTFVLFIWGILSWALSPAQQSYLIKYAPESSDIQQSFNYSALQIGIALGSLFGGMVLDQTNSVASNAYFGGGIIIIAAVFAVYSLTRKSTLTVSNQA</sequence>
<dbReference type="PANTHER" id="PTHR43124">
    <property type="entry name" value="PURINE EFFLUX PUMP PBUE"/>
    <property type="match status" value="1"/>
</dbReference>
<feature type="transmembrane region" description="Helical" evidence="7">
    <location>
        <begin position="70"/>
        <end position="89"/>
    </location>
</feature>
<evidence type="ECO:0000256" key="7">
    <source>
        <dbReference type="SAM" id="Phobius"/>
    </source>
</evidence>
<dbReference type="PROSITE" id="PS50850">
    <property type="entry name" value="MFS"/>
    <property type="match status" value="1"/>
</dbReference>
<organism evidence="9 10">
    <name type="scientific">Paenibacillus turicensis</name>
    <dbReference type="NCBI Taxonomy" id="160487"/>
    <lineage>
        <taxon>Bacteria</taxon>
        <taxon>Bacillati</taxon>
        <taxon>Bacillota</taxon>
        <taxon>Bacilli</taxon>
        <taxon>Bacillales</taxon>
        <taxon>Paenibacillaceae</taxon>
        <taxon>Paenibacillus</taxon>
    </lineage>
</organism>
<keyword evidence="3" id="KW-1003">Cell membrane</keyword>
<feature type="domain" description="Major facilitator superfamily (MFS) profile" evidence="8">
    <location>
        <begin position="4"/>
        <end position="381"/>
    </location>
</feature>
<dbReference type="InterPro" id="IPR001958">
    <property type="entry name" value="Tet-R_TetA/multi-R_MdtG-like"/>
</dbReference>
<feature type="transmembrane region" description="Helical" evidence="7">
    <location>
        <begin position="95"/>
        <end position="116"/>
    </location>
</feature>
<protein>
    <submittedName>
        <fullName evidence="9">DHA1 family purine base/nucleoside efflux pump-like MFS transporter</fullName>
    </submittedName>
</protein>
<evidence type="ECO:0000256" key="2">
    <source>
        <dbReference type="ARBA" id="ARBA00022448"/>
    </source>
</evidence>
<feature type="transmembrane region" description="Helical" evidence="7">
    <location>
        <begin position="154"/>
        <end position="178"/>
    </location>
</feature>
<dbReference type="PANTHER" id="PTHR43124:SF10">
    <property type="entry name" value="PURINE EFFLUX PUMP PBUE"/>
    <property type="match status" value="1"/>
</dbReference>
<feature type="transmembrane region" description="Helical" evidence="7">
    <location>
        <begin position="291"/>
        <end position="308"/>
    </location>
</feature>
<feature type="transmembrane region" description="Helical" evidence="7">
    <location>
        <begin position="128"/>
        <end position="148"/>
    </location>
</feature>
<evidence type="ECO:0000256" key="6">
    <source>
        <dbReference type="ARBA" id="ARBA00023136"/>
    </source>
</evidence>
<evidence type="ECO:0000256" key="4">
    <source>
        <dbReference type="ARBA" id="ARBA00022692"/>
    </source>
</evidence>
<gene>
    <name evidence="9" type="ORF">J2Z32_000227</name>
</gene>
<dbReference type="Proteomes" id="UP001519272">
    <property type="component" value="Unassembled WGS sequence"/>
</dbReference>
<dbReference type="RefSeq" id="WP_210087297.1">
    <property type="nucleotide sequence ID" value="NZ_JAGGKG010000001.1"/>
</dbReference>
<evidence type="ECO:0000313" key="9">
    <source>
        <dbReference type="EMBL" id="MBP1903615.1"/>
    </source>
</evidence>
<feature type="transmembrane region" description="Helical" evidence="7">
    <location>
        <begin position="42"/>
        <end position="63"/>
    </location>
</feature>
<keyword evidence="5 7" id="KW-1133">Transmembrane helix</keyword>
<dbReference type="InterPro" id="IPR011701">
    <property type="entry name" value="MFS"/>
</dbReference>
<keyword evidence="2" id="KW-0813">Transport</keyword>
<dbReference type="EMBL" id="JAGGKG010000001">
    <property type="protein sequence ID" value="MBP1903615.1"/>
    <property type="molecule type" value="Genomic_DNA"/>
</dbReference>
<feature type="transmembrane region" description="Helical" evidence="7">
    <location>
        <begin position="240"/>
        <end position="259"/>
    </location>
</feature>
<feature type="transmembrane region" description="Helical" evidence="7">
    <location>
        <begin position="329"/>
        <end position="348"/>
    </location>
</feature>
<comment type="caution">
    <text evidence="9">The sequence shown here is derived from an EMBL/GenBank/DDBJ whole genome shotgun (WGS) entry which is preliminary data.</text>
</comment>
<proteinExistence type="predicted"/>
<feature type="transmembrane region" description="Helical" evidence="7">
    <location>
        <begin position="360"/>
        <end position="378"/>
    </location>
</feature>
<evidence type="ECO:0000256" key="3">
    <source>
        <dbReference type="ARBA" id="ARBA00022475"/>
    </source>
</evidence>
<keyword evidence="6 7" id="KW-0472">Membrane</keyword>
<comment type="subcellular location">
    <subcellularLocation>
        <location evidence="1">Cell membrane</location>
        <topology evidence="1">Multi-pass membrane protein</topology>
    </subcellularLocation>
</comment>
<reference evidence="9 10" key="1">
    <citation type="submission" date="2021-03" db="EMBL/GenBank/DDBJ databases">
        <title>Genomic Encyclopedia of Type Strains, Phase IV (KMG-IV): sequencing the most valuable type-strain genomes for metagenomic binning, comparative biology and taxonomic classification.</title>
        <authorList>
            <person name="Goeker M."/>
        </authorList>
    </citation>
    <scope>NUCLEOTIDE SEQUENCE [LARGE SCALE GENOMIC DNA]</scope>
    <source>
        <strain evidence="9 10">DSM 14349</strain>
    </source>
</reference>
<keyword evidence="10" id="KW-1185">Reference proteome</keyword>
<dbReference type="PRINTS" id="PR01035">
    <property type="entry name" value="TCRTETA"/>
</dbReference>
<name>A0ABS4FM12_9BACL</name>
<dbReference type="CDD" id="cd17324">
    <property type="entry name" value="MFS_NepI_like"/>
    <property type="match status" value="1"/>
</dbReference>
<keyword evidence="4 7" id="KW-0812">Transmembrane</keyword>
<feature type="transmembrane region" description="Helical" evidence="7">
    <location>
        <begin position="7"/>
        <end position="30"/>
    </location>
</feature>
<dbReference type="InterPro" id="IPR020846">
    <property type="entry name" value="MFS_dom"/>
</dbReference>
<dbReference type="SUPFAM" id="SSF103473">
    <property type="entry name" value="MFS general substrate transporter"/>
    <property type="match status" value="1"/>
</dbReference>
<evidence type="ECO:0000256" key="1">
    <source>
        <dbReference type="ARBA" id="ARBA00004651"/>
    </source>
</evidence>
<accession>A0ABS4FM12</accession>
<evidence type="ECO:0000259" key="8">
    <source>
        <dbReference type="PROSITE" id="PS50850"/>
    </source>
</evidence>
<feature type="transmembrane region" description="Helical" evidence="7">
    <location>
        <begin position="199"/>
        <end position="220"/>
    </location>
</feature>
<evidence type="ECO:0000256" key="5">
    <source>
        <dbReference type="ARBA" id="ARBA00022989"/>
    </source>
</evidence>
<dbReference type="InterPro" id="IPR050189">
    <property type="entry name" value="MFS_Efflux_Transporters"/>
</dbReference>
<feature type="transmembrane region" description="Helical" evidence="7">
    <location>
        <begin position="268"/>
        <end position="285"/>
    </location>
</feature>
<dbReference type="Pfam" id="PF07690">
    <property type="entry name" value="MFS_1"/>
    <property type="match status" value="1"/>
</dbReference>
<dbReference type="Gene3D" id="1.20.1250.20">
    <property type="entry name" value="MFS general substrate transporter like domains"/>
    <property type="match status" value="2"/>
</dbReference>